<dbReference type="SUPFAM" id="SSF49384">
    <property type="entry name" value="Carbohydrate-binding domain"/>
    <property type="match status" value="1"/>
</dbReference>
<evidence type="ECO:0000313" key="10">
    <source>
        <dbReference type="EMBL" id="BAJ00846.1"/>
    </source>
</evidence>
<accession>D4ZGP7</accession>
<dbReference type="EC" id="3.2.1.4" evidence="2"/>
<proteinExistence type="predicted"/>
<evidence type="ECO:0000256" key="4">
    <source>
        <dbReference type="ARBA" id="ARBA00023001"/>
    </source>
</evidence>
<organism evidence="10 11">
    <name type="scientific">Shewanella violacea (strain JCM 10179 / CIP 106290 / LMG 19151 / DSS12)</name>
    <dbReference type="NCBI Taxonomy" id="637905"/>
    <lineage>
        <taxon>Bacteria</taxon>
        <taxon>Pseudomonadati</taxon>
        <taxon>Pseudomonadota</taxon>
        <taxon>Gammaproteobacteria</taxon>
        <taxon>Alteromonadales</taxon>
        <taxon>Shewanellaceae</taxon>
        <taxon>Shewanella</taxon>
    </lineage>
</organism>
<evidence type="ECO:0000256" key="3">
    <source>
        <dbReference type="ARBA" id="ARBA00022801"/>
    </source>
</evidence>
<dbReference type="InterPro" id="IPR013783">
    <property type="entry name" value="Ig-like_fold"/>
</dbReference>
<dbReference type="RefSeq" id="WP_013050157.1">
    <property type="nucleotide sequence ID" value="NC_014012.1"/>
</dbReference>
<evidence type="ECO:0000256" key="8">
    <source>
        <dbReference type="SAM" id="SignalP"/>
    </source>
</evidence>
<dbReference type="GO" id="GO:0030247">
    <property type="term" value="F:polysaccharide binding"/>
    <property type="evidence" value="ECO:0007669"/>
    <property type="project" value="UniProtKB-UniRule"/>
</dbReference>
<dbReference type="Gene3D" id="3.20.20.80">
    <property type="entry name" value="Glycosidases"/>
    <property type="match status" value="1"/>
</dbReference>
<dbReference type="GO" id="GO:0030245">
    <property type="term" value="P:cellulose catabolic process"/>
    <property type="evidence" value="ECO:0007669"/>
    <property type="project" value="UniProtKB-KW"/>
</dbReference>
<dbReference type="Gene3D" id="2.60.40.10">
    <property type="entry name" value="Immunoglobulins"/>
    <property type="match status" value="1"/>
</dbReference>
<keyword evidence="7" id="KW-0624">Polysaccharide degradation</keyword>
<dbReference type="eggNOG" id="COG3291">
    <property type="taxonomic scope" value="Bacteria"/>
</dbReference>
<keyword evidence="11" id="KW-1185">Reference proteome</keyword>
<comment type="catalytic activity">
    <reaction evidence="1">
        <text>Endohydrolysis of (1-&gt;4)-beta-D-glucosidic linkages in cellulose, lichenin and cereal beta-D-glucans.</text>
        <dbReference type="EC" id="3.2.1.4"/>
    </reaction>
</comment>
<dbReference type="InterPro" id="IPR012291">
    <property type="entry name" value="CBM2_carb-bd_dom_sf"/>
</dbReference>
<protein>
    <recommendedName>
        <fullName evidence="2">cellulase</fullName>
        <ecNumber evidence="2">3.2.1.4</ecNumber>
    </recommendedName>
</protein>
<dbReference type="KEGG" id="svo:SVI_0875"/>
<dbReference type="AlphaFoldDB" id="D4ZGP7"/>
<dbReference type="STRING" id="637905.SVI_0875"/>
<evidence type="ECO:0000256" key="7">
    <source>
        <dbReference type="ARBA" id="ARBA00023326"/>
    </source>
</evidence>
<keyword evidence="6" id="KW-0326">Glycosidase</keyword>
<evidence type="ECO:0000256" key="1">
    <source>
        <dbReference type="ARBA" id="ARBA00000966"/>
    </source>
</evidence>
<dbReference type="SUPFAM" id="SSF51445">
    <property type="entry name" value="(Trans)glycosidases"/>
    <property type="match status" value="1"/>
</dbReference>
<dbReference type="Pfam" id="PF00553">
    <property type="entry name" value="CBM_2"/>
    <property type="match status" value="1"/>
</dbReference>
<reference evidence="11" key="1">
    <citation type="journal article" date="2010" name="Mol. Biosyst.">
        <title>Complete genome sequence and comparative analysis of Shewanella violacea, a psychrophilic and piezophilic bacterium from deep sea floor sediments.</title>
        <authorList>
            <person name="Aono E."/>
            <person name="Baba T."/>
            <person name="Ara T."/>
            <person name="Nishi T."/>
            <person name="Nakamichi T."/>
            <person name="Inamoto E."/>
            <person name="Toyonaga H."/>
            <person name="Hasegawa M."/>
            <person name="Takai Y."/>
            <person name="Okumura Y."/>
            <person name="Baba M."/>
            <person name="Tomita M."/>
            <person name="Kato C."/>
            <person name="Oshima T."/>
            <person name="Nakasone K."/>
            <person name="Mori H."/>
        </authorList>
    </citation>
    <scope>NUCLEOTIDE SEQUENCE [LARGE SCALE GENOMIC DNA]</scope>
    <source>
        <strain evidence="11">JCM 10179 / CIP 106290 / LMG 19151 / DSS12</strain>
    </source>
</reference>
<dbReference type="EMBL" id="AP011177">
    <property type="protein sequence ID" value="BAJ00846.1"/>
    <property type="molecule type" value="Genomic_DNA"/>
</dbReference>
<evidence type="ECO:0000259" key="9">
    <source>
        <dbReference type="PROSITE" id="PS51173"/>
    </source>
</evidence>
<dbReference type="InterPro" id="IPR008965">
    <property type="entry name" value="CBM2/CBM3_carb-bd_dom_sf"/>
</dbReference>
<dbReference type="eggNOG" id="COG2730">
    <property type="taxonomic scope" value="Bacteria"/>
</dbReference>
<gene>
    <name evidence="10" type="ordered locus">SVI_0875</name>
</gene>
<keyword evidence="3" id="KW-0378">Hydrolase</keyword>
<dbReference type="CAZy" id="CBM2">
    <property type="family name" value="Carbohydrate-Binding Module Family 2"/>
</dbReference>
<dbReference type="Gene3D" id="2.60.40.290">
    <property type="match status" value="1"/>
</dbReference>
<dbReference type="PANTHER" id="PTHR35923:SF2">
    <property type="entry name" value="ENDOGLUCANASE"/>
    <property type="match status" value="1"/>
</dbReference>
<evidence type="ECO:0000313" key="11">
    <source>
        <dbReference type="Proteomes" id="UP000002350"/>
    </source>
</evidence>
<dbReference type="PROSITE" id="PS51173">
    <property type="entry name" value="CBM2"/>
    <property type="match status" value="1"/>
</dbReference>
<keyword evidence="5" id="KW-0119">Carbohydrate metabolism</keyword>
<keyword evidence="4" id="KW-0136">Cellulose degradation</keyword>
<evidence type="ECO:0000256" key="2">
    <source>
        <dbReference type="ARBA" id="ARBA00012601"/>
    </source>
</evidence>
<name>D4ZGP7_SHEVD</name>
<dbReference type="Proteomes" id="UP000002350">
    <property type="component" value="Chromosome"/>
</dbReference>
<feature type="chain" id="PRO_5003067821" description="cellulase" evidence="8">
    <location>
        <begin position="23"/>
        <end position="706"/>
    </location>
</feature>
<dbReference type="InterPro" id="IPR001919">
    <property type="entry name" value="CBD2"/>
</dbReference>
<dbReference type="InterPro" id="IPR017853">
    <property type="entry name" value="GH"/>
</dbReference>
<dbReference type="Pfam" id="PF00150">
    <property type="entry name" value="Cellulase"/>
    <property type="match status" value="1"/>
</dbReference>
<dbReference type="InterPro" id="IPR001547">
    <property type="entry name" value="Glyco_hydro_5"/>
</dbReference>
<dbReference type="CAZy" id="GH5">
    <property type="family name" value="Glycoside Hydrolase Family 5"/>
</dbReference>
<feature type="signal peptide" evidence="8">
    <location>
        <begin position="1"/>
        <end position="22"/>
    </location>
</feature>
<dbReference type="SMART" id="SM00637">
    <property type="entry name" value="CBD_II"/>
    <property type="match status" value="1"/>
</dbReference>
<keyword evidence="8" id="KW-0732">Signal</keyword>
<dbReference type="GO" id="GO:0008810">
    <property type="term" value="F:cellulase activity"/>
    <property type="evidence" value="ECO:0007669"/>
    <property type="project" value="UniProtKB-EC"/>
</dbReference>
<feature type="domain" description="CBM2" evidence="9">
    <location>
        <begin position="604"/>
        <end position="706"/>
    </location>
</feature>
<evidence type="ECO:0000256" key="6">
    <source>
        <dbReference type="ARBA" id="ARBA00023295"/>
    </source>
</evidence>
<dbReference type="PANTHER" id="PTHR35923">
    <property type="entry name" value="MAJOR EXTRACELLULAR ENDOGLUCANASE"/>
    <property type="match status" value="1"/>
</dbReference>
<sequence>MNFKIKMVVAATSLIMSSHLLASPQNNDDWLHVEGNKVVDMQGQQVWLTGANWFGLNASERVLHGLWSVNLGDTLKTISERGINILRLPISTELMYEWSQGKTTLPNVNTASNPDLVGKTDLQIFDILLATAKKYGIKILLDAHSAKADNSGHVETMWYKGEITSEIFYSSWEWITARYQDDDTILAMDIENEPHGTPYGDTNFAKWDDSTDENNWKYACETASNRILAINPNLIVMCEGIQSYPIDGENWTSQDKNDYHNNWWGGNLRGVRDHPINLGANQDQLMYSPHDYGPLVFLQDWFYEGFNKDTLYQDVWKDNWMFIHEENIAPLLIGEWGGFMDGGDNEKWMLAIRDLIIEHELHHTFWCINPNSGDTGGLLKNDWVTWDEEKYTLFEPTLWKDDKGQFIGLDHQVTLGGEGHGTNVAEYYASLSPSLSISSPATNANVLTKSEVVINYDKNKLDSVNAYIDAQLVATSETGSITVQAPTTPSSFVVQLIGLDNGELTEVSDTISLNALDVLPASIEITSPSNGESFEQGKNLMVSANFTNAAGFKAHFAGETQIILNGSDAIFAVGTELGTHSVTVTAIDSNQQELTLASSVDISVISPTVSCSLGRQNIWPGGFVLDGILIANSGSETVSNWSADLIFANQVVLGNGWSANYTQIDNHTIQISGANHTQSIAPGQTHSIGFQGSYPASFALPECVIK</sequence>
<evidence type="ECO:0000256" key="5">
    <source>
        <dbReference type="ARBA" id="ARBA00023277"/>
    </source>
</evidence>
<dbReference type="HOGENOM" id="CLU_020735_1_0_6"/>